<dbReference type="AlphaFoldDB" id="A0A3E1NFL2"/>
<accession>A0A3E1NFL2</accession>
<dbReference type="OrthoDB" id="1452977at2"/>
<evidence type="ECO:0000313" key="2">
    <source>
        <dbReference type="Proteomes" id="UP000261284"/>
    </source>
</evidence>
<organism evidence="1 2">
    <name type="scientific">Deminuibacter soli</name>
    <dbReference type="NCBI Taxonomy" id="2291815"/>
    <lineage>
        <taxon>Bacteria</taxon>
        <taxon>Pseudomonadati</taxon>
        <taxon>Bacteroidota</taxon>
        <taxon>Chitinophagia</taxon>
        <taxon>Chitinophagales</taxon>
        <taxon>Chitinophagaceae</taxon>
        <taxon>Deminuibacter</taxon>
    </lineage>
</organism>
<dbReference type="EMBL" id="QTJU01000007">
    <property type="protein sequence ID" value="RFM26760.1"/>
    <property type="molecule type" value="Genomic_DNA"/>
</dbReference>
<comment type="caution">
    <text evidence="1">The sequence shown here is derived from an EMBL/GenBank/DDBJ whole genome shotgun (WGS) entry which is preliminary data.</text>
</comment>
<evidence type="ECO:0000313" key="1">
    <source>
        <dbReference type="EMBL" id="RFM26760.1"/>
    </source>
</evidence>
<evidence type="ECO:0008006" key="3">
    <source>
        <dbReference type="Google" id="ProtNLM"/>
    </source>
</evidence>
<protein>
    <recommendedName>
        <fullName evidence="3">Colicin immunity protein</fullName>
    </recommendedName>
</protein>
<dbReference type="Proteomes" id="UP000261284">
    <property type="component" value="Unassembled WGS sequence"/>
</dbReference>
<proteinExistence type="predicted"/>
<gene>
    <name evidence="1" type="ORF">DXN05_17345</name>
</gene>
<sequence length="84" mass="10295">MQILNAILLSKSNRKELIRLFQQNVWDDKIEFNTLEQECLREIAYDLDFYEPDERLRNQDVNYYDDSELERRIKIVLKKLNSLK</sequence>
<reference evidence="1 2" key="1">
    <citation type="submission" date="2018-08" db="EMBL/GenBank/DDBJ databases">
        <title>Chitinophagaceae sp. K23C18032701, a novel bacterium isolated from forest soil.</title>
        <authorList>
            <person name="Wang C."/>
        </authorList>
    </citation>
    <scope>NUCLEOTIDE SEQUENCE [LARGE SCALE GENOMIC DNA]</scope>
    <source>
        <strain evidence="1 2">K23C18032701</strain>
    </source>
</reference>
<dbReference type="RefSeq" id="WP_116848544.1">
    <property type="nucleotide sequence ID" value="NZ_QTJU01000007.1"/>
</dbReference>
<keyword evidence="2" id="KW-1185">Reference proteome</keyword>
<name>A0A3E1NFL2_9BACT</name>